<gene>
    <name evidence="1" type="ORF">PAHAL_6G042800</name>
</gene>
<evidence type="ECO:0000313" key="1">
    <source>
        <dbReference type="EMBL" id="PVH36303.1"/>
    </source>
</evidence>
<sequence>MVNRHPRQAATAPDPLLRFHRYWVQGLARQSRRPTVVASNQYPAAAALAAIAFTEGTLLHGTTAVPTAMIFRLTNCLLRTEAALATAGGTLLHRGRADDHDLQANKLTVKKQMIQLAHLQETLS</sequence>
<proteinExistence type="predicted"/>
<dbReference type="AlphaFoldDB" id="A0A2T8IF43"/>
<organism evidence="1">
    <name type="scientific">Panicum hallii</name>
    <dbReference type="NCBI Taxonomy" id="206008"/>
    <lineage>
        <taxon>Eukaryota</taxon>
        <taxon>Viridiplantae</taxon>
        <taxon>Streptophyta</taxon>
        <taxon>Embryophyta</taxon>
        <taxon>Tracheophyta</taxon>
        <taxon>Spermatophyta</taxon>
        <taxon>Magnoliopsida</taxon>
        <taxon>Liliopsida</taxon>
        <taxon>Poales</taxon>
        <taxon>Poaceae</taxon>
        <taxon>PACMAD clade</taxon>
        <taxon>Panicoideae</taxon>
        <taxon>Panicodae</taxon>
        <taxon>Paniceae</taxon>
        <taxon>Panicinae</taxon>
        <taxon>Panicum</taxon>
        <taxon>Panicum sect. Panicum</taxon>
    </lineage>
</organism>
<reference evidence="1" key="1">
    <citation type="submission" date="2018-04" db="EMBL/GenBank/DDBJ databases">
        <title>WGS assembly of Panicum hallii.</title>
        <authorList>
            <person name="Lovell J."/>
            <person name="Jenkins J."/>
            <person name="Lowry D."/>
            <person name="Mamidi S."/>
            <person name="Sreedasyam A."/>
            <person name="Weng X."/>
            <person name="Barry K."/>
            <person name="Bonette J."/>
            <person name="Campitelli B."/>
            <person name="Daum C."/>
            <person name="Gordon S."/>
            <person name="Gould B."/>
            <person name="Lipzen A."/>
            <person name="Macqueen A."/>
            <person name="Palacio-Mejia J."/>
            <person name="Plott C."/>
            <person name="Shakirov E."/>
            <person name="Shu S."/>
            <person name="Yoshinaga Y."/>
            <person name="Zane M."/>
            <person name="Rokhsar D."/>
            <person name="Grimwood J."/>
            <person name="Schmutz J."/>
            <person name="Juenger T."/>
        </authorList>
    </citation>
    <scope>NUCLEOTIDE SEQUENCE [LARGE SCALE GENOMIC DNA]</scope>
    <source>
        <strain evidence="1">FIL2</strain>
    </source>
</reference>
<dbReference type="EMBL" id="CM008051">
    <property type="protein sequence ID" value="PVH36303.1"/>
    <property type="molecule type" value="Genomic_DNA"/>
</dbReference>
<dbReference type="Gramene" id="PVH36303">
    <property type="protein sequence ID" value="PVH36303"/>
    <property type="gene ID" value="PAHAL_6G042800"/>
</dbReference>
<name>A0A2T8IF43_9POAL</name>
<accession>A0A2T8IF43</accession>
<protein>
    <submittedName>
        <fullName evidence="1">Uncharacterized protein</fullName>
    </submittedName>
</protein>
<dbReference type="Proteomes" id="UP000243499">
    <property type="component" value="Chromosome 6"/>
</dbReference>